<reference evidence="3" key="1">
    <citation type="journal article" date="2019" name="Int. J. Syst. Evol. Microbiol.">
        <title>The Global Catalogue of Microorganisms (GCM) 10K type strain sequencing project: providing services to taxonomists for standard genome sequencing and annotation.</title>
        <authorList>
            <consortium name="The Broad Institute Genomics Platform"/>
            <consortium name="The Broad Institute Genome Sequencing Center for Infectious Disease"/>
            <person name="Wu L."/>
            <person name="Ma J."/>
        </authorList>
    </citation>
    <scope>NUCLEOTIDE SEQUENCE [LARGE SCALE GENOMIC DNA]</scope>
    <source>
        <strain evidence="3">YJ-61-S</strain>
    </source>
</reference>
<gene>
    <name evidence="2" type="ORF">ACFO3O_08015</name>
</gene>
<dbReference type="Pfam" id="PF01936">
    <property type="entry name" value="NYN"/>
    <property type="match status" value="1"/>
</dbReference>
<protein>
    <submittedName>
        <fullName evidence="2">NYN domain-containing protein</fullName>
    </submittedName>
</protein>
<accession>A0ABV9HV36</accession>
<name>A0ABV9HV36_9FLAO</name>
<dbReference type="EMBL" id="JBHSFV010000003">
    <property type="protein sequence ID" value="MFC4633849.1"/>
    <property type="molecule type" value="Genomic_DNA"/>
</dbReference>
<feature type="domain" description="NYN" evidence="1">
    <location>
        <begin position="68"/>
        <end position="134"/>
    </location>
</feature>
<proteinExistence type="predicted"/>
<dbReference type="InterPro" id="IPR021139">
    <property type="entry name" value="NYN"/>
</dbReference>
<organism evidence="2 3">
    <name type="scientific">Dokdonia ponticola</name>
    <dbReference type="NCBI Taxonomy" id="2041041"/>
    <lineage>
        <taxon>Bacteria</taxon>
        <taxon>Pseudomonadati</taxon>
        <taxon>Bacteroidota</taxon>
        <taxon>Flavobacteriia</taxon>
        <taxon>Flavobacteriales</taxon>
        <taxon>Flavobacteriaceae</taxon>
        <taxon>Dokdonia</taxon>
    </lineage>
</organism>
<evidence type="ECO:0000313" key="3">
    <source>
        <dbReference type="Proteomes" id="UP001596043"/>
    </source>
</evidence>
<comment type="caution">
    <text evidence="2">The sequence shown here is derived from an EMBL/GenBank/DDBJ whole genome shotgun (WGS) entry which is preliminary data.</text>
</comment>
<evidence type="ECO:0000259" key="1">
    <source>
        <dbReference type="Pfam" id="PF01936"/>
    </source>
</evidence>
<keyword evidence="3" id="KW-1185">Reference proteome</keyword>
<dbReference type="Gene3D" id="3.40.50.1010">
    <property type="entry name" value="5'-nuclease"/>
    <property type="match status" value="1"/>
</dbReference>
<evidence type="ECO:0000313" key="2">
    <source>
        <dbReference type="EMBL" id="MFC4633849.1"/>
    </source>
</evidence>
<sequence>MKNDEFSLAIRLTNRDKKKSNPKVTLYCIRLILLLISWSPPELISSSNQCRQNKQSKRKNHQLYLTTLPIKMTVDILSHLYNDNFDTLYLVAGDGDYLPLIKEVIRRGKLVYLAFFSRGLNKELLNHVDKYICLDEVYFD</sequence>
<dbReference type="Proteomes" id="UP001596043">
    <property type="component" value="Unassembled WGS sequence"/>
</dbReference>